<dbReference type="Proteomes" id="UP000625711">
    <property type="component" value="Unassembled WGS sequence"/>
</dbReference>
<protein>
    <submittedName>
        <fullName evidence="2">Uncharacterized protein</fullName>
    </submittedName>
</protein>
<feature type="region of interest" description="Disordered" evidence="1">
    <location>
        <begin position="50"/>
        <end position="78"/>
    </location>
</feature>
<feature type="compositionally biased region" description="Basic and acidic residues" evidence="1">
    <location>
        <begin position="50"/>
        <end position="60"/>
    </location>
</feature>
<dbReference type="EMBL" id="JAACXV010013030">
    <property type="protein sequence ID" value="KAF7274191.1"/>
    <property type="molecule type" value="Genomic_DNA"/>
</dbReference>
<name>A0A834I7M7_RHYFE</name>
<sequence length="118" mass="13396">MRDNSELNTKYLCEALYCGVFNKINHLFCAEFSHFRPFAELKPKKQLENDVEEGWSKEDGVVTGGGGGRGPIKEQDGDEISLVSVPPETFTPDILITDCWKLMSLQDNLRRRFRGISN</sequence>
<dbReference type="AlphaFoldDB" id="A0A834I7M7"/>
<evidence type="ECO:0000313" key="2">
    <source>
        <dbReference type="EMBL" id="KAF7274191.1"/>
    </source>
</evidence>
<accession>A0A834I7M7</accession>
<evidence type="ECO:0000313" key="3">
    <source>
        <dbReference type="Proteomes" id="UP000625711"/>
    </source>
</evidence>
<proteinExistence type="predicted"/>
<evidence type="ECO:0000256" key="1">
    <source>
        <dbReference type="SAM" id="MobiDB-lite"/>
    </source>
</evidence>
<comment type="caution">
    <text evidence="2">The sequence shown here is derived from an EMBL/GenBank/DDBJ whole genome shotgun (WGS) entry which is preliminary data.</text>
</comment>
<reference evidence="2" key="1">
    <citation type="submission" date="2020-08" db="EMBL/GenBank/DDBJ databases">
        <title>Genome sequencing and assembly of the red palm weevil Rhynchophorus ferrugineus.</title>
        <authorList>
            <person name="Dias G.B."/>
            <person name="Bergman C.M."/>
            <person name="Manee M."/>
        </authorList>
    </citation>
    <scope>NUCLEOTIDE SEQUENCE</scope>
    <source>
        <strain evidence="2">AA-2017</strain>
        <tissue evidence="2">Whole larva</tissue>
    </source>
</reference>
<organism evidence="2 3">
    <name type="scientific">Rhynchophorus ferrugineus</name>
    <name type="common">Red palm weevil</name>
    <name type="synonym">Curculio ferrugineus</name>
    <dbReference type="NCBI Taxonomy" id="354439"/>
    <lineage>
        <taxon>Eukaryota</taxon>
        <taxon>Metazoa</taxon>
        <taxon>Ecdysozoa</taxon>
        <taxon>Arthropoda</taxon>
        <taxon>Hexapoda</taxon>
        <taxon>Insecta</taxon>
        <taxon>Pterygota</taxon>
        <taxon>Neoptera</taxon>
        <taxon>Endopterygota</taxon>
        <taxon>Coleoptera</taxon>
        <taxon>Polyphaga</taxon>
        <taxon>Cucujiformia</taxon>
        <taxon>Curculionidae</taxon>
        <taxon>Dryophthorinae</taxon>
        <taxon>Rhynchophorus</taxon>
    </lineage>
</organism>
<gene>
    <name evidence="2" type="ORF">GWI33_013135</name>
</gene>
<keyword evidence="3" id="KW-1185">Reference proteome</keyword>